<gene>
    <name evidence="2" type="ORF">BJ212DRAFT_807496</name>
</gene>
<dbReference type="Proteomes" id="UP000807769">
    <property type="component" value="Unassembled WGS sequence"/>
</dbReference>
<evidence type="ECO:0000313" key="2">
    <source>
        <dbReference type="EMBL" id="KAG1822495.1"/>
    </source>
</evidence>
<comment type="caution">
    <text evidence="2">The sequence shown here is derived from an EMBL/GenBank/DDBJ whole genome shotgun (WGS) entry which is preliminary data.</text>
</comment>
<dbReference type="GeneID" id="64638124"/>
<dbReference type="EMBL" id="JABBWG010000005">
    <property type="protein sequence ID" value="KAG1822495.1"/>
    <property type="molecule type" value="Genomic_DNA"/>
</dbReference>
<proteinExistence type="predicted"/>
<keyword evidence="1" id="KW-0472">Membrane</keyword>
<keyword evidence="1" id="KW-1133">Transmembrane helix</keyword>
<accession>A0A9P7JHF6</accession>
<evidence type="ECO:0000313" key="3">
    <source>
        <dbReference type="Proteomes" id="UP000807769"/>
    </source>
</evidence>
<protein>
    <submittedName>
        <fullName evidence="2">Uncharacterized protein</fullName>
    </submittedName>
</protein>
<reference evidence="2" key="1">
    <citation type="journal article" date="2020" name="New Phytol.">
        <title>Comparative genomics reveals dynamic genome evolution in host specialist ectomycorrhizal fungi.</title>
        <authorList>
            <person name="Lofgren L.A."/>
            <person name="Nguyen N.H."/>
            <person name="Vilgalys R."/>
            <person name="Ruytinx J."/>
            <person name="Liao H.L."/>
            <person name="Branco S."/>
            <person name="Kuo A."/>
            <person name="LaButti K."/>
            <person name="Lipzen A."/>
            <person name="Andreopoulos W."/>
            <person name="Pangilinan J."/>
            <person name="Riley R."/>
            <person name="Hundley H."/>
            <person name="Na H."/>
            <person name="Barry K."/>
            <person name="Grigoriev I.V."/>
            <person name="Stajich J.E."/>
            <person name="Kennedy P.G."/>
        </authorList>
    </citation>
    <scope>NUCLEOTIDE SEQUENCE</scope>
    <source>
        <strain evidence="2">MN1</strain>
    </source>
</reference>
<dbReference type="AlphaFoldDB" id="A0A9P7JHF6"/>
<organism evidence="2 3">
    <name type="scientific">Suillus subaureus</name>
    <dbReference type="NCBI Taxonomy" id="48587"/>
    <lineage>
        <taxon>Eukaryota</taxon>
        <taxon>Fungi</taxon>
        <taxon>Dikarya</taxon>
        <taxon>Basidiomycota</taxon>
        <taxon>Agaricomycotina</taxon>
        <taxon>Agaricomycetes</taxon>
        <taxon>Agaricomycetidae</taxon>
        <taxon>Boletales</taxon>
        <taxon>Suillineae</taxon>
        <taxon>Suillaceae</taxon>
        <taxon>Suillus</taxon>
    </lineage>
</organism>
<sequence>MIPMTSSTQHLIPHLQLTNTFGVLFIGVILAAVLFGVTIIQVFIYFQTHSGTGITFYKLIVILLWILDTLHLALIVHCVYFYLVINYANIGALKEVVWSSKLQLVVTALSIFVEHLLYAYRIWTVSEGRSKVPTIIVGIAVVLTPGDCRILTAQTICQLVHCTPERAILRAAQRRRSAFF</sequence>
<dbReference type="PANTHER" id="PTHR40465:SF1">
    <property type="entry name" value="DUF6534 DOMAIN-CONTAINING PROTEIN"/>
    <property type="match status" value="1"/>
</dbReference>
<name>A0A9P7JHF6_9AGAM</name>
<dbReference type="OrthoDB" id="2690748at2759"/>
<feature type="transmembrane region" description="Helical" evidence="1">
    <location>
        <begin position="56"/>
        <end position="82"/>
    </location>
</feature>
<keyword evidence="3" id="KW-1185">Reference proteome</keyword>
<evidence type="ECO:0000256" key="1">
    <source>
        <dbReference type="SAM" id="Phobius"/>
    </source>
</evidence>
<dbReference type="RefSeq" id="XP_041196901.1">
    <property type="nucleotide sequence ID" value="XM_041344108.1"/>
</dbReference>
<keyword evidence="1" id="KW-0812">Transmembrane</keyword>
<feature type="transmembrane region" description="Helical" evidence="1">
    <location>
        <begin position="20"/>
        <end position="44"/>
    </location>
</feature>
<dbReference type="PANTHER" id="PTHR40465">
    <property type="entry name" value="CHROMOSOME 1, WHOLE GENOME SHOTGUN SEQUENCE"/>
    <property type="match status" value="1"/>
</dbReference>